<dbReference type="SUPFAM" id="SSF53756">
    <property type="entry name" value="UDP-Glycosyltransferase/glycogen phosphorylase"/>
    <property type="match status" value="1"/>
</dbReference>
<feature type="domain" description="Glycosyl transferase family 1" evidence="2">
    <location>
        <begin position="214"/>
        <end position="380"/>
    </location>
</feature>
<dbReference type="CDD" id="cd03794">
    <property type="entry name" value="GT4_WbuB-like"/>
    <property type="match status" value="1"/>
</dbReference>
<dbReference type="PATRIC" id="fig|1086011.3.peg.319"/>
<dbReference type="RefSeq" id="WP_007136504.1">
    <property type="nucleotide sequence ID" value="NZ_AHKF01000008.1"/>
</dbReference>
<dbReference type="PANTHER" id="PTHR46401:SF2">
    <property type="entry name" value="GLYCOSYLTRANSFERASE WBBK-RELATED"/>
    <property type="match status" value="1"/>
</dbReference>
<dbReference type="InterPro" id="IPR001296">
    <property type="entry name" value="Glyco_trans_1"/>
</dbReference>
<accession>H7FMM0</accession>
<keyword evidence="5" id="KW-1185">Reference proteome</keyword>
<dbReference type="OrthoDB" id="9811902at2"/>
<evidence type="ECO:0000256" key="1">
    <source>
        <dbReference type="ARBA" id="ARBA00022679"/>
    </source>
</evidence>
<feature type="domain" description="Glycosyltransferase subfamily 4-like N-terminal" evidence="3">
    <location>
        <begin position="16"/>
        <end position="200"/>
    </location>
</feature>
<dbReference type="Proteomes" id="UP000005566">
    <property type="component" value="Unassembled WGS sequence"/>
</dbReference>
<keyword evidence="1 4" id="KW-0808">Transferase</keyword>
<dbReference type="EC" id="2.4.1.-" evidence="4"/>
<keyword evidence="4" id="KW-0328">Glycosyltransferase</keyword>
<dbReference type="Gene3D" id="3.40.50.2000">
    <property type="entry name" value="Glycogen Phosphorylase B"/>
    <property type="match status" value="2"/>
</dbReference>
<dbReference type="GO" id="GO:0016757">
    <property type="term" value="F:glycosyltransferase activity"/>
    <property type="evidence" value="ECO:0007669"/>
    <property type="project" value="UniProtKB-KW"/>
</dbReference>
<dbReference type="PANTHER" id="PTHR46401">
    <property type="entry name" value="GLYCOSYLTRANSFERASE WBBK-RELATED"/>
    <property type="match status" value="1"/>
</dbReference>
<dbReference type="EMBL" id="AHKF01000008">
    <property type="protein sequence ID" value="EIA10232.1"/>
    <property type="molecule type" value="Genomic_DNA"/>
</dbReference>
<dbReference type="eggNOG" id="COG0438">
    <property type="taxonomic scope" value="Bacteria"/>
</dbReference>
<evidence type="ECO:0000259" key="2">
    <source>
        <dbReference type="Pfam" id="PF00534"/>
    </source>
</evidence>
<dbReference type="Pfam" id="PF13439">
    <property type="entry name" value="Glyco_transf_4"/>
    <property type="match status" value="1"/>
</dbReference>
<evidence type="ECO:0000259" key="3">
    <source>
        <dbReference type="Pfam" id="PF13439"/>
    </source>
</evidence>
<dbReference type="STRING" id="1086011.HJ01_00327"/>
<protein>
    <submittedName>
        <fullName evidence="4">Glycosyltransferase</fullName>
        <ecNumber evidence="4">2.4.1.-</ecNumber>
    </submittedName>
</protein>
<dbReference type="Pfam" id="PF00534">
    <property type="entry name" value="Glycos_transf_1"/>
    <property type="match status" value="1"/>
</dbReference>
<dbReference type="GO" id="GO:0009103">
    <property type="term" value="P:lipopolysaccharide biosynthetic process"/>
    <property type="evidence" value="ECO:0007669"/>
    <property type="project" value="TreeGrafter"/>
</dbReference>
<reference evidence="4 5" key="1">
    <citation type="journal article" date="2014" name="Acta Crystallogr. D">
        <title>Structure-based characterization and antifreeze properties of a hyperactive ice-binding protein from the Antarctic bacterium Flavobacterium frigoris PS1.</title>
        <authorList>
            <person name="Do H."/>
            <person name="Kim S.J."/>
            <person name="Kim H.J."/>
            <person name="Lee J.H."/>
        </authorList>
    </citation>
    <scope>NUCLEOTIDE SEQUENCE [LARGE SCALE GENOMIC DNA]</scope>
    <source>
        <strain evidence="4 5">PS1</strain>
    </source>
</reference>
<proteinExistence type="predicted"/>
<name>H7FMM0_FLAFP</name>
<organism evidence="4 5">
    <name type="scientific">Flavobacterium frigoris (strain PS1)</name>
    <dbReference type="NCBI Taxonomy" id="1086011"/>
    <lineage>
        <taxon>Bacteria</taxon>
        <taxon>Pseudomonadati</taxon>
        <taxon>Bacteroidota</taxon>
        <taxon>Flavobacteriia</taxon>
        <taxon>Flavobacteriales</taxon>
        <taxon>Flavobacteriaceae</taxon>
        <taxon>Flavobacterium</taxon>
    </lineage>
</organism>
<comment type="caution">
    <text evidence="4">The sequence shown here is derived from an EMBL/GenBank/DDBJ whole genome shotgun (WGS) entry which is preliminary data.</text>
</comment>
<evidence type="ECO:0000313" key="4">
    <source>
        <dbReference type="EMBL" id="EIA10232.1"/>
    </source>
</evidence>
<dbReference type="InterPro" id="IPR028098">
    <property type="entry name" value="Glyco_trans_4-like_N"/>
</dbReference>
<gene>
    <name evidence="4" type="ORF">HJ01_00327</name>
</gene>
<sequence>MKVLYFHQHFTTPAIGGATRSYEFARRLIEKGHTVSVVCGEFAKLNLPETDTKGIYRGDIDGIDVIQIALPYSNSDSIAARAWIFLKFGILGIKVAMKEEYDILFATSTPLTAGIPGIFMKLFGKKKKFVFEVRDLWPELPKALGMKNPFLLWGMSVLEKISYSKADACIGLSPGICEGIVKRSQKNKQITLIPNGCDLDLFVPGNRAELVLEGIKPTDTVAIFTGAHGIANGLHAVLDAAEVLKQKGRLDIVLAFIGDGKMKPELAARAVNENLSNCRFYDPMPKSKLNKIVANSDIGMMVLADVPAFYYGTSPNKFFDYISSGLPVLNNYPGWLADIIQENNCGLVVPPNNAEAFANALIKLADDRKLADAFGENSRRLAESEFSRNDLADKFVDFLEEIQRKK</sequence>
<evidence type="ECO:0000313" key="5">
    <source>
        <dbReference type="Proteomes" id="UP000005566"/>
    </source>
</evidence>
<dbReference type="AlphaFoldDB" id="H7FMM0"/>